<protein>
    <submittedName>
        <fullName evidence="2">Uncharacterized protein</fullName>
    </submittedName>
</protein>
<dbReference type="OrthoDB" id="1551090at2"/>
<dbReference type="HOGENOM" id="CLU_1873871_0_0_10"/>
<proteinExistence type="predicted"/>
<dbReference type="Proteomes" id="UP000003919">
    <property type="component" value="Unassembled WGS sequence"/>
</dbReference>
<feature type="transmembrane region" description="Helical" evidence="1">
    <location>
        <begin position="110"/>
        <end position="127"/>
    </location>
</feature>
<gene>
    <name evidence="2" type="ORF">ALPR1_17823</name>
</gene>
<dbReference type="EMBL" id="AAXU02000001">
    <property type="protein sequence ID" value="EAZ80919.1"/>
    <property type="molecule type" value="Genomic_DNA"/>
</dbReference>
<dbReference type="eggNOG" id="ENOG5032RR8">
    <property type="taxonomic scope" value="Bacteria"/>
</dbReference>
<keyword evidence="1" id="KW-0812">Transmembrane</keyword>
<sequence length="133" mass="15291">METMKLERKKRLRKLAIWSWSWVATLMIATFGPMFIWEGNAFLTYFFIAINLANGVLMILANRNLFNHFDELEKKIHLESMAISLGLGIVVGITFSLLGTLHLIPFEADISFLVMFIAISYMIALSISKKRFK</sequence>
<feature type="transmembrane region" description="Helical" evidence="1">
    <location>
        <begin position="15"/>
        <end position="36"/>
    </location>
</feature>
<feature type="transmembrane region" description="Helical" evidence="1">
    <location>
        <begin position="42"/>
        <end position="61"/>
    </location>
</feature>
<name>A3HWE6_9BACT</name>
<keyword evidence="3" id="KW-1185">Reference proteome</keyword>
<dbReference type="STRING" id="388413.ALPR1_17823"/>
<feature type="transmembrane region" description="Helical" evidence="1">
    <location>
        <begin position="82"/>
        <end position="104"/>
    </location>
</feature>
<organism evidence="2 3">
    <name type="scientific">Algoriphagus machipongonensis</name>
    <dbReference type="NCBI Taxonomy" id="388413"/>
    <lineage>
        <taxon>Bacteria</taxon>
        <taxon>Pseudomonadati</taxon>
        <taxon>Bacteroidota</taxon>
        <taxon>Cytophagia</taxon>
        <taxon>Cytophagales</taxon>
        <taxon>Cyclobacteriaceae</taxon>
        <taxon>Algoriphagus</taxon>
    </lineage>
</organism>
<evidence type="ECO:0000313" key="3">
    <source>
        <dbReference type="Proteomes" id="UP000003919"/>
    </source>
</evidence>
<accession>A3HWE6</accession>
<dbReference type="AlphaFoldDB" id="A3HWE6"/>
<reference evidence="2 3" key="1">
    <citation type="journal article" date="2011" name="J. Bacteriol.">
        <title>Complete genome sequence of Algoriphagus sp. PR1, bacterial prey of a colony-forming choanoflagellate.</title>
        <authorList>
            <person name="Alegado R.A."/>
            <person name="Ferriera S."/>
            <person name="Nusbaum C."/>
            <person name="Young S.K."/>
            <person name="Zeng Q."/>
            <person name="Imamovic A."/>
            <person name="Fairclough S.R."/>
            <person name="King N."/>
        </authorList>
    </citation>
    <scope>NUCLEOTIDE SEQUENCE [LARGE SCALE GENOMIC DNA]</scope>
    <source>
        <strain evidence="2 3">PR1</strain>
    </source>
</reference>
<evidence type="ECO:0000256" key="1">
    <source>
        <dbReference type="SAM" id="Phobius"/>
    </source>
</evidence>
<keyword evidence="1" id="KW-1133">Transmembrane helix</keyword>
<evidence type="ECO:0000313" key="2">
    <source>
        <dbReference type="EMBL" id="EAZ80919.1"/>
    </source>
</evidence>
<keyword evidence="1" id="KW-0472">Membrane</keyword>
<comment type="caution">
    <text evidence="2">The sequence shown here is derived from an EMBL/GenBank/DDBJ whole genome shotgun (WGS) entry which is preliminary data.</text>
</comment>